<feature type="domain" description="MDN2-binding protein C-terminal" evidence="5">
    <location>
        <begin position="504"/>
        <end position="665"/>
    </location>
</feature>
<evidence type="ECO:0000259" key="3">
    <source>
        <dbReference type="Pfam" id="PF14918"/>
    </source>
</evidence>
<dbReference type="PANTHER" id="PTHR14382">
    <property type="entry name" value="MDM2-BINDING PROTEIN"/>
    <property type="match status" value="1"/>
</dbReference>
<feature type="domain" description="MDN2-binding protein C-terminal" evidence="5">
    <location>
        <begin position="669"/>
        <end position="733"/>
    </location>
</feature>
<evidence type="ECO:0000256" key="2">
    <source>
        <dbReference type="SAM" id="SignalP"/>
    </source>
</evidence>
<evidence type="ECO:0000256" key="1">
    <source>
        <dbReference type="SAM" id="MobiDB-lite"/>
    </source>
</evidence>
<feature type="domain" description="DM2" evidence="3">
    <location>
        <begin position="73"/>
        <end position="184"/>
    </location>
</feature>
<protein>
    <submittedName>
        <fullName evidence="6">MDM2 binding protein</fullName>
    </submittedName>
</protein>
<reference evidence="6" key="3">
    <citation type="submission" date="2025-09" db="UniProtKB">
        <authorList>
            <consortium name="Ensembl"/>
        </authorList>
    </citation>
    <scope>IDENTIFICATION</scope>
    <source>
        <strain evidence="6">Guanapo</strain>
    </source>
</reference>
<keyword evidence="7" id="KW-1185">Reference proteome</keyword>
<dbReference type="GO" id="GO:0034501">
    <property type="term" value="P:protein localization to kinetochore"/>
    <property type="evidence" value="ECO:0007669"/>
    <property type="project" value="TreeGrafter"/>
</dbReference>
<dbReference type="GO" id="GO:0000776">
    <property type="term" value="C:kinetochore"/>
    <property type="evidence" value="ECO:0007669"/>
    <property type="project" value="TreeGrafter"/>
</dbReference>
<dbReference type="Pfam" id="PF14919">
    <property type="entry name" value="MTBP_mid"/>
    <property type="match status" value="1"/>
</dbReference>
<dbReference type="GO" id="GO:0031396">
    <property type="term" value="P:regulation of protein ubiquitination"/>
    <property type="evidence" value="ECO:0007669"/>
    <property type="project" value="InterPro"/>
</dbReference>
<reference evidence="7" key="1">
    <citation type="submission" date="2013-11" db="EMBL/GenBank/DDBJ databases">
        <title>The genomic landscape of the Guanapo guppy.</title>
        <authorList>
            <person name="Kuenstner A."/>
            <person name="Dreyer C."/>
        </authorList>
    </citation>
    <scope>NUCLEOTIDE SEQUENCE</scope>
    <source>
        <strain evidence="7">Guanapo</strain>
    </source>
</reference>
<dbReference type="GO" id="GO:0007089">
    <property type="term" value="P:traversing start control point of mitotic cell cycle"/>
    <property type="evidence" value="ECO:0007669"/>
    <property type="project" value="TreeGrafter"/>
</dbReference>
<feature type="region of interest" description="Disordered" evidence="1">
    <location>
        <begin position="442"/>
        <end position="462"/>
    </location>
</feature>
<dbReference type="STRING" id="8081.ENSPREP00000014671"/>
<dbReference type="OMA" id="HFYGEQI"/>
<feature type="chain" id="PRO_5018195353" evidence="2">
    <location>
        <begin position="19"/>
        <end position="745"/>
    </location>
</feature>
<feature type="compositionally biased region" description="Low complexity" evidence="1">
    <location>
        <begin position="623"/>
        <end position="661"/>
    </location>
</feature>
<dbReference type="Ensembl" id="ENSPRET00000014822.1">
    <property type="protein sequence ID" value="ENSPREP00000014671.1"/>
    <property type="gene ID" value="ENSPREG00000009877.1"/>
</dbReference>
<reference evidence="6" key="2">
    <citation type="submission" date="2025-08" db="UniProtKB">
        <authorList>
            <consortium name="Ensembl"/>
        </authorList>
    </citation>
    <scope>IDENTIFICATION</scope>
    <source>
        <strain evidence="6">Guanapo</strain>
    </source>
</reference>
<evidence type="ECO:0000259" key="4">
    <source>
        <dbReference type="Pfam" id="PF14919"/>
    </source>
</evidence>
<sequence length="745" mass="82708">MIALYMYCVYTTISLVSSACSLSGSPATTRWYFGVQVCRGATQVRKSEQSKQFWRYFSKFQITIVVNLSLSSRLLEEAADGLHQLTDKLPPPGKALLDVLLLASAEPLPSAKDLLPLLGALKHMACWQAAKINIVTQNISGWEKVATSLSARLLEPAELFNCINYRELWRGGLVIREKKVSTGIFLSSLSENNHVFHYYAPVLDLVQVVDLSELPTFLMSNTHFEFLGDLMFIWSFSQVGALFSLSCTITPITQPPASQLSSQRWKECLSRTPKAFLVPDVEVKGESAVYFLLVQGADDVGSGTCRVRLMHSHSQLNGAAAMATLSSLLREKPFSSGILYDKTAVFLYSLLRRERKVAQVQALVLKEYLRETSASCSVPVNDLKAILNLAREQHLKMFDSILPTAEKCLTNEQPTVSQQPSDWPERTVLHNIENLQRKRQRKRLGLLGPGSTESLLGPKDSQRGSSALLDAKELLKHFTSDGLPTGELQPLAISRGNNMFQLSPDLSPRTISRMPFSVASSAHYHGIEFCLDKQRSLDRDQAFVRLQSRLIRYETQTTCSKEPCALPFALSPAPSPAVMSEPGSVPDGETLQNNEVAQLKRRSWDTDVAGGYPRKRLVKSESSDSLCSQSSGSSGTHPSIRSLRQQANRSQSASSCTSLSSATRRPSGRTRMLQEIVAKTLKHHGIAVEHECFEACSKRLFDISKFYLKDLKTSRGLHEEMKKAASSNVKQVVDWVLEKSSKKGR</sequence>
<dbReference type="InterPro" id="IPR039061">
    <property type="entry name" value="MTBP"/>
</dbReference>
<dbReference type="Proteomes" id="UP000242638">
    <property type="component" value="Unassembled WGS sequence"/>
</dbReference>
<dbReference type="InterPro" id="IPR029421">
    <property type="entry name" value="MTBP_N"/>
</dbReference>
<feature type="domain" description="DM2" evidence="4">
    <location>
        <begin position="195"/>
        <end position="500"/>
    </location>
</feature>
<keyword evidence="2" id="KW-0732">Signal</keyword>
<feature type="region of interest" description="Disordered" evidence="1">
    <location>
        <begin position="619"/>
        <end position="671"/>
    </location>
</feature>
<dbReference type="InterPro" id="IPR029418">
    <property type="entry name" value="MTBP_C"/>
</dbReference>
<dbReference type="Pfam" id="PF14920">
    <property type="entry name" value="MTBP_C"/>
    <property type="match status" value="2"/>
</dbReference>
<evidence type="ECO:0000259" key="5">
    <source>
        <dbReference type="Pfam" id="PF14920"/>
    </source>
</evidence>
<evidence type="ECO:0000313" key="7">
    <source>
        <dbReference type="Proteomes" id="UP000242638"/>
    </source>
</evidence>
<dbReference type="GeneTree" id="ENSGT00390000003305"/>
<dbReference type="AlphaFoldDB" id="A0A3P9NYL5"/>
<dbReference type="Bgee" id="ENSPREG00000009877">
    <property type="expression patterns" value="Expressed in caudal fin and 1 other cell type or tissue"/>
</dbReference>
<feature type="signal peptide" evidence="2">
    <location>
        <begin position="1"/>
        <end position="18"/>
    </location>
</feature>
<dbReference type="PANTHER" id="PTHR14382:SF1">
    <property type="entry name" value="MDM2-BINDING PROTEIN"/>
    <property type="match status" value="1"/>
</dbReference>
<proteinExistence type="predicted"/>
<name>A0A3P9NYL5_POERE</name>
<accession>A0A3P9NYL5</accession>
<dbReference type="Pfam" id="PF14918">
    <property type="entry name" value="MTBP_N"/>
    <property type="match status" value="1"/>
</dbReference>
<dbReference type="InterPro" id="IPR029420">
    <property type="entry name" value="MTBP_central"/>
</dbReference>
<organism evidence="6 7">
    <name type="scientific">Poecilia reticulata</name>
    <name type="common">Guppy</name>
    <name type="synonym">Acanthophacelus reticulatus</name>
    <dbReference type="NCBI Taxonomy" id="8081"/>
    <lineage>
        <taxon>Eukaryota</taxon>
        <taxon>Metazoa</taxon>
        <taxon>Chordata</taxon>
        <taxon>Craniata</taxon>
        <taxon>Vertebrata</taxon>
        <taxon>Euteleostomi</taxon>
        <taxon>Actinopterygii</taxon>
        <taxon>Neopterygii</taxon>
        <taxon>Teleostei</taxon>
        <taxon>Neoteleostei</taxon>
        <taxon>Acanthomorphata</taxon>
        <taxon>Ovalentaria</taxon>
        <taxon>Atherinomorphae</taxon>
        <taxon>Cyprinodontiformes</taxon>
        <taxon>Poeciliidae</taxon>
        <taxon>Poeciliinae</taxon>
        <taxon>Poecilia</taxon>
    </lineage>
</organism>
<evidence type="ECO:0000313" key="6">
    <source>
        <dbReference type="Ensembl" id="ENSPREP00000014671.1"/>
    </source>
</evidence>